<sequence length="97" mass="10938">MVVDNANIPGWWEDQFKKAMVKMASVEVKTGSNGEEFQGVEAAEAHMLHEQLDCVELDNVEVTVALDCFFGEHLVSGGRRVKLSDDRCGRGRRQRWS</sequence>
<organism evidence="1 2">
    <name type="scientific">Zizania palustris</name>
    <name type="common">Northern wild rice</name>
    <dbReference type="NCBI Taxonomy" id="103762"/>
    <lineage>
        <taxon>Eukaryota</taxon>
        <taxon>Viridiplantae</taxon>
        <taxon>Streptophyta</taxon>
        <taxon>Embryophyta</taxon>
        <taxon>Tracheophyta</taxon>
        <taxon>Spermatophyta</taxon>
        <taxon>Magnoliopsida</taxon>
        <taxon>Liliopsida</taxon>
        <taxon>Poales</taxon>
        <taxon>Poaceae</taxon>
        <taxon>BOP clade</taxon>
        <taxon>Oryzoideae</taxon>
        <taxon>Oryzeae</taxon>
        <taxon>Zizaniinae</taxon>
        <taxon>Zizania</taxon>
    </lineage>
</organism>
<comment type="caution">
    <text evidence="1">The sequence shown here is derived from an EMBL/GenBank/DDBJ whole genome shotgun (WGS) entry which is preliminary data.</text>
</comment>
<dbReference type="AlphaFoldDB" id="A0A8J5SWG9"/>
<dbReference type="EMBL" id="JAAALK010000283">
    <property type="protein sequence ID" value="KAG8076602.1"/>
    <property type="molecule type" value="Genomic_DNA"/>
</dbReference>
<reference evidence="1" key="1">
    <citation type="journal article" date="2021" name="bioRxiv">
        <title>Whole Genome Assembly and Annotation of Northern Wild Rice, Zizania palustris L., Supports a Whole Genome Duplication in the Zizania Genus.</title>
        <authorList>
            <person name="Haas M."/>
            <person name="Kono T."/>
            <person name="Macchietto M."/>
            <person name="Millas R."/>
            <person name="McGilp L."/>
            <person name="Shao M."/>
            <person name="Duquette J."/>
            <person name="Hirsch C.N."/>
            <person name="Kimball J."/>
        </authorList>
    </citation>
    <scope>NUCLEOTIDE SEQUENCE</scope>
    <source>
        <tissue evidence="1">Fresh leaf tissue</tissue>
    </source>
</reference>
<proteinExistence type="predicted"/>
<evidence type="ECO:0000313" key="1">
    <source>
        <dbReference type="EMBL" id="KAG8076602.1"/>
    </source>
</evidence>
<accession>A0A8J5SWG9</accession>
<keyword evidence="2" id="KW-1185">Reference proteome</keyword>
<protein>
    <submittedName>
        <fullName evidence="1">Uncharacterized protein</fullName>
    </submittedName>
</protein>
<name>A0A8J5SWG9_ZIZPA</name>
<reference evidence="1" key="2">
    <citation type="submission" date="2021-02" db="EMBL/GenBank/DDBJ databases">
        <authorList>
            <person name="Kimball J.A."/>
            <person name="Haas M.W."/>
            <person name="Macchietto M."/>
            <person name="Kono T."/>
            <person name="Duquette J."/>
            <person name="Shao M."/>
        </authorList>
    </citation>
    <scope>NUCLEOTIDE SEQUENCE</scope>
    <source>
        <tissue evidence="1">Fresh leaf tissue</tissue>
    </source>
</reference>
<gene>
    <name evidence="1" type="ORF">GUJ93_ZPchr0006g43006</name>
</gene>
<dbReference type="Proteomes" id="UP000729402">
    <property type="component" value="Unassembled WGS sequence"/>
</dbReference>
<evidence type="ECO:0000313" key="2">
    <source>
        <dbReference type="Proteomes" id="UP000729402"/>
    </source>
</evidence>